<organism evidence="1 2">
    <name type="scientific">Brachionus calyciflorus</name>
    <dbReference type="NCBI Taxonomy" id="104777"/>
    <lineage>
        <taxon>Eukaryota</taxon>
        <taxon>Metazoa</taxon>
        <taxon>Spiralia</taxon>
        <taxon>Gnathifera</taxon>
        <taxon>Rotifera</taxon>
        <taxon>Eurotatoria</taxon>
        <taxon>Monogononta</taxon>
        <taxon>Pseudotrocha</taxon>
        <taxon>Ploima</taxon>
        <taxon>Brachionidae</taxon>
        <taxon>Brachionus</taxon>
    </lineage>
</organism>
<reference evidence="1" key="1">
    <citation type="submission" date="2021-02" db="EMBL/GenBank/DDBJ databases">
        <authorList>
            <person name="Nowell W R."/>
        </authorList>
    </citation>
    <scope>NUCLEOTIDE SEQUENCE</scope>
    <source>
        <strain evidence="1">Ploen Becks lab</strain>
    </source>
</reference>
<protein>
    <submittedName>
        <fullName evidence="1">Uncharacterized protein</fullName>
    </submittedName>
</protein>
<sequence length="89" mass="10463">TLKFPNEDSICKLYKAFALPHLEYGVVLWKKYINTIESVQRQATRLIPSINRLDYMDRLKKLNLTTLETRRLSGDRIQMFKIVKAFDGS</sequence>
<name>A0A814Q5W7_9BILA</name>
<dbReference type="Proteomes" id="UP000663879">
    <property type="component" value="Unassembled WGS sequence"/>
</dbReference>
<proteinExistence type="predicted"/>
<evidence type="ECO:0000313" key="2">
    <source>
        <dbReference type="Proteomes" id="UP000663879"/>
    </source>
</evidence>
<feature type="non-terminal residue" evidence="1">
    <location>
        <position position="1"/>
    </location>
</feature>
<keyword evidence="2" id="KW-1185">Reference proteome</keyword>
<evidence type="ECO:0000313" key="1">
    <source>
        <dbReference type="EMBL" id="CAF1115901.1"/>
    </source>
</evidence>
<dbReference type="AlphaFoldDB" id="A0A814Q5W7"/>
<dbReference type="EMBL" id="CAJNOC010008455">
    <property type="protein sequence ID" value="CAF1115901.1"/>
    <property type="molecule type" value="Genomic_DNA"/>
</dbReference>
<accession>A0A814Q5W7</accession>
<comment type="caution">
    <text evidence="1">The sequence shown here is derived from an EMBL/GenBank/DDBJ whole genome shotgun (WGS) entry which is preliminary data.</text>
</comment>
<gene>
    <name evidence="1" type="ORF">OXX778_LOCUS21831</name>
</gene>
<dbReference type="OrthoDB" id="6138683at2759"/>